<evidence type="ECO:0000313" key="1">
    <source>
        <dbReference type="EMBL" id="OMO85300.1"/>
    </source>
</evidence>
<accession>A0A1R3IS11</accession>
<dbReference type="EMBL" id="AWUE01017737">
    <property type="protein sequence ID" value="OMO85300.1"/>
    <property type="molecule type" value="Genomic_DNA"/>
</dbReference>
<sequence length="50" mass="5562">MSSVHPQALTGWLPTFHGNLTIELSHSQMLSKQAVLCEEMRDRVRGKAGI</sequence>
<dbReference type="AlphaFoldDB" id="A0A1R3IS11"/>
<evidence type="ECO:0000313" key="2">
    <source>
        <dbReference type="Proteomes" id="UP000187203"/>
    </source>
</evidence>
<organism evidence="1 2">
    <name type="scientific">Corchorus olitorius</name>
    <dbReference type="NCBI Taxonomy" id="93759"/>
    <lineage>
        <taxon>Eukaryota</taxon>
        <taxon>Viridiplantae</taxon>
        <taxon>Streptophyta</taxon>
        <taxon>Embryophyta</taxon>
        <taxon>Tracheophyta</taxon>
        <taxon>Spermatophyta</taxon>
        <taxon>Magnoliopsida</taxon>
        <taxon>eudicotyledons</taxon>
        <taxon>Gunneridae</taxon>
        <taxon>Pentapetalae</taxon>
        <taxon>rosids</taxon>
        <taxon>malvids</taxon>
        <taxon>Malvales</taxon>
        <taxon>Malvaceae</taxon>
        <taxon>Grewioideae</taxon>
        <taxon>Apeibeae</taxon>
        <taxon>Corchorus</taxon>
    </lineage>
</organism>
<proteinExistence type="predicted"/>
<reference evidence="2" key="1">
    <citation type="submission" date="2013-09" db="EMBL/GenBank/DDBJ databases">
        <title>Corchorus olitorius genome sequencing.</title>
        <authorList>
            <person name="Alam M."/>
            <person name="Haque M.S."/>
            <person name="Islam M.S."/>
            <person name="Emdad E.M."/>
            <person name="Islam M.M."/>
            <person name="Ahmed B."/>
            <person name="Halim A."/>
            <person name="Hossen Q.M.M."/>
            <person name="Hossain M.Z."/>
            <person name="Ahmed R."/>
            <person name="Khan M.M."/>
            <person name="Islam R."/>
            <person name="Rashid M.M."/>
            <person name="Khan S.A."/>
            <person name="Rahman M.S."/>
            <person name="Alam M."/>
            <person name="Yahiya A.S."/>
            <person name="Khan M.S."/>
            <person name="Azam M.S."/>
            <person name="Haque T."/>
            <person name="Lashkar M.Z.H."/>
            <person name="Akhand A.I."/>
            <person name="Morshed G."/>
            <person name="Roy S."/>
            <person name="Uddin K.S."/>
            <person name="Rabeya T."/>
            <person name="Hossain A.S."/>
            <person name="Chowdhury A."/>
            <person name="Snigdha A.R."/>
            <person name="Mortoza M.S."/>
            <person name="Matin S.A."/>
            <person name="Hoque S.M.E."/>
            <person name="Islam M.K."/>
            <person name="Roy D.K."/>
            <person name="Haider R."/>
            <person name="Moosa M.M."/>
            <person name="Elias S.M."/>
            <person name="Hasan A.M."/>
            <person name="Jahan S."/>
            <person name="Shafiuddin M."/>
            <person name="Mahmood N."/>
            <person name="Shommy N.S."/>
        </authorList>
    </citation>
    <scope>NUCLEOTIDE SEQUENCE [LARGE SCALE GENOMIC DNA]</scope>
    <source>
        <strain evidence="2">cv. O-4</strain>
    </source>
</reference>
<dbReference type="Proteomes" id="UP000187203">
    <property type="component" value="Unassembled WGS sequence"/>
</dbReference>
<name>A0A1R3IS11_9ROSI</name>
<protein>
    <submittedName>
        <fullName evidence="1">Uncharacterized protein</fullName>
    </submittedName>
</protein>
<keyword evidence="2" id="KW-1185">Reference proteome</keyword>
<comment type="caution">
    <text evidence="1">The sequence shown here is derived from an EMBL/GenBank/DDBJ whole genome shotgun (WGS) entry which is preliminary data.</text>
</comment>
<gene>
    <name evidence="1" type="ORF">COLO4_21671</name>
</gene>